<evidence type="ECO:0000313" key="1">
    <source>
        <dbReference type="EMBL" id="CAM9650279.1"/>
    </source>
</evidence>
<reference evidence="1" key="1">
    <citation type="submission" date="2023-05" db="EMBL/GenBank/DDBJ databases">
        <authorList>
            <consortium name="ELIXIR-Norway"/>
        </authorList>
    </citation>
    <scope>NUCLEOTIDE SEQUENCE</scope>
</reference>
<evidence type="ECO:0000313" key="2">
    <source>
        <dbReference type="Proteomes" id="UP001162501"/>
    </source>
</evidence>
<accession>A0AC59YFA7</accession>
<name>A0AC59YFA7_RANTA</name>
<dbReference type="EMBL" id="OX596098">
    <property type="protein sequence ID" value="CAM9650279.1"/>
    <property type="molecule type" value="Genomic_DNA"/>
</dbReference>
<protein>
    <submittedName>
        <fullName evidence="1">Uncharacterized protein</fullName>
    </submittedName>
</protein>
<gene>
    <name evidence="1" type="ORF">MRATA1EN22A_LOCUS5510</name>
</gene>
<sequence>MATGWQVRAARWRGPFCPVTLGLPPAPGSAVTPVTGPNEGWEDGRQGPLRGAVAEGEPPCRQLLGAEHCPGKAISVSFFY</sequence>
<proteinExistence type="predicted"/>
<organism evidence="1 2">
    <name type="scientific">Rangifer tarandus platyrhynchus</name>
    <name type="common">Svalbard reindeer</name>
    <dbReference type="NCBI Taxonomy" id="3082113"/>
    <lineage>
        <taxon>Eukaryota</taxon>
        <taxon>Metazoa</taxon>
        <taxon>Chordata</taxon>
        <taxon>Craniata</taxon>
        <taxon>Vertebrata</taxon>
        <taxon>Euteleostomi</taxon>
        <taxon>Mammalia</taxon>
        <taxon>Eutheria</taxon>
        <taxon>Laurasiatheria</taxon>
        <taxon>Artiodactyla</taxon>
        <taxon>Ruminantia</taxon>
        <taxon>Pecora</taxon>
        <taxon>Cervidae</taxon>
        <taxon>Odocoileinae</taxon>
        <taxon>Rangifer</taxon>
    </lineage>
</organism>
<dbReference type="Proteomes" id="UP001162501">
    <property type="component" value="Chromosome 14"/>
</dbReference>
<reference evidence="1" key="2">
    <citation type="submission" date="2025-03" db="EMBL/GenBank/DDBJ databases">
        <authorList>
            <consortium name="ELIXIR-Norway"/>
            <consortium name="Elixir Norway"/>
        </authorList>
    </citation>
    <scope>NUCLEOTIDE SEQUENCE</scope>
</reference>